<dbReference type="HOGENOM" id="CLU_1729612_0_0_5"/>
<comment type="similarity">
    <text evidence="2">Belongs to the GSP M family.</text>
</comment>
<sequence length="151" mass="16559">MTEFWYARSVREQRIILAGAGALLLLIFVLLVVQPLIDYRRTAIADHQRAMDTYLAVTRAVSRASAGPVREPSVLRSTIDRVARERQIVLTRTAIDEDAVVVSTGGVTTATLMNWLDTLRDEHHIAVRDAQIRPASAGNGVTARLTLGATP</sequence>
<evidence type="ECO:0000256" key="9">
    <source>
        <dbReference type="ARBA" id="ARBA00023136"/>
    </source>
</evidence>
<gene>
    <name evidence="11" type="ordered locus">PB2503_08624</name>
</gene>
<dbReference type="STRING" id="314260.PB2503_08624"/>
<keyword evidence="5" id="KW-0997">Cell inner membrane</keyword>
<protein>
    <recommendedName>
        <fullName evidence="13">General secretion pathway protein M</fullName>
    </recommendedName>
</protein>
<keyword evidence="7" id="KW-0653">Protein transport</keyword>
<organism evidence="11 12">
    <name type="scientific">Parvularcula bermudensis (strain ATCC BAA-594 / HTCC2503 / KCTC 12087)</name>
    <dbReference type="NCBI Taxonomy" id="314260"/>
    <lineage>
        <taxon>Bacteria</taxon>
        <taxon>Pseudomonadati</taxon>
        <taxon>Pseudomonadota</taxon>
        <taxon>Alphaproteobacteria</taxon>
        <taxon>Parvularculales</taxon>
        <taxon>Parvularculaceae</taxon>
        <taxon>Parvularcula</taxon>
    </lineage>
</organism>
<accession>E0TBQ9</accession>
<evidence type="ECO:0000313" key="11">
    <source>
        <dbReference type="EMBL" id="ADM09780.1"/>
    </source>
</evidence>
<dbReference type="KEGG" id="pbr:PB2503_08624"/>
<evidence type="ECO:0008006" key="13">
    <source>
        <dbReference type="Google" id="ProtNLM"/>
    </source>
</evidence>
<dbReference type="AlphaFoldDB" id="E0TBQ9"/>
<keyword evidence="4" id="KW-1003">Cell membrane</keyword>
<keyword evidence="3" id="KW-0813">Transport</keyword>
<keyword evidence="6 10" id="KW-0812">Transmembrane</keyword>
<dbReference type="RefSeq" id="WP_013300754.1">
    <property type="nucleotide sequence ID" value="NC_014414.1"/>
</dbReference>
<evidence type="ECO:0000313" key="12">
    <source>
        <dbReference type="Proteomes" id="UP000001302"/>
    </source>
</evidence>
<evidence type="ECO:0000256" key="2">
    <source>
        <dbReference type="ARBA" id="ARBA00010637"/>
    </source>
</evidence>
<evidence type="ECO:0000256" key="5">
    <source>
        <dbReference type="ARBA" id="ARBA00022519"/>
    </source>
</evidence>
<reference evidence="11 12" key="2">
    <citation type="journal article" date="2011" name="J. Bacteriol.">
        <title>Complete genome sequence of strain HTCC2503T of Parvularcula bermudensis, the type species of the order "Parvularculales" in the class Alphaproteobacteria.</title>
        <authorList>
            <person name="Oh H.M."/>
            <person name="Kang I."/>
            <person name="Vergin K.L."/>
            <person name="Kang D."/>
            <person name="Rhee K.H."/>
            <person name="Giovannoni S.J."/>
            <person name="Cho J.C."/>
        </authorList>
    </citation>
    <scope>NUCLEOTIDE SEQUENCE [LARGE SCALE GENOMIC DNA]</scope>
    <source>
        <strain evidence="12">ATCC BAA-594 / HTCC2503 / KCTC 12087</strain>
    </source>
</reference>
<evidence type="ECO:0000256" key="8">
    <source>
        <dbReference type="ARBA" id="ARBA00022989"/>
    </source>
</evidence>
<feature type="transmembrane region" description="Helical" evidence="10">
    <location>
        <begin position="15"/>
        <end position="33"/>
    </location>
</feature>
<evidence type="ECO:0000256" key="10">
    <source>
        <dbReference type="SAM" id="Phobius"/>
    </source>
</evidence>
<evidence type="ECO:0000256" key="4">
    <source>
        <dbReference type="ARBA" id="ARBA00022475"/>
    </source>
</evidence>
<dbReference type="Pfam" id="PF04612">
    <property type="entry name" value="T2SSM"/>
    <property type="match status" value="1"/>
</dbReference>
<evidence type="ECO:0000256" key="1">
    <source>
        <dbReference type="ARBA" id="ARBA00004377"/>
    </source>
</evidence>
<name>E0TBQ9_PARBH</name>
<dbReference type="GO" id="GO:0015628">
    <property type="term" value="P:protein secretion by the type II secretion system"/>
    <property type="evidence" value="ECO:0007669"/>
    <property type="project" value="InterPro"/>
</dbReference>
<reference evidence="12" key="1">
    <citation type="submission" date="2010-08" db="EMBL/GenBank/DDBJ databases">
        <title>Genome sequence of Parvularcula bermudensis HTCC2503.</title>
        <authorList>
            <person name="Kang D.-M."/>
            <person name="Oh H.-M."/>
            <person name="Cho J.-C."/>
        </authorList>
    </citation>
    <scope>NUCLEOTIDE SEQUENCE [LARGE SCALE GENOMIC DNA]</scope>
    <source>
        <strain evidence="12">ATCC BAA-594 / HTCC2503 / KCTC 12087</strain>
    </source>
</reference>
<evidence type="ECO:0000256" key="6">
    <source>
        <dbReference type="ARBA" id="ARBA00022692"/>
    </source>
</evidence>
<evidence type="ECO:0000256" key="3">
    <source>
        <dbReference type="ARBA" id="ARBA00022448"/>
    </source>
</evidence>
<dbReference type="SUPFAM" id="SSF103054">
    <property type="entry name" value="General secretion pathway protein M, EpsM"/>
    <property type="match status" value="1"/>
</dbReference>
<dbReference type="Gene3D" id="3.30.1360.100">
    <property type="entry name" value="General secretion pathway protein M, EpsM"/>
    <property type="match status" value="1"/>
</dbReference>
<dbReference type="GO" id="GO:0005886">
    <property type="term" value="C:plasma membrane"/>
    <property type="evidence" value="ECO:0007669"/>
    <property type="project" value="UniProtKB-SubCell"/>
</dbReference>
<dbReference type="GO" id="GO:0015627">
    <property type="term" value="C:type II protein secretion system complex"/>
    <property type="evidence" value="ECO:0007669"/>
    <property type="project" value="InterPro"/>
</dbReference>
<keyword evidence="8 10" id="KW-1133">Transmembrane helix</keyword>
<dbReference type="eggNOG" id="COG3149">
    <property type="taxonomic scope" value="Bacteria"/>
</dbReference>
<proteinExistence type="inferred from homology"/>
<dbReference type="EMBL" id="CP002156">
    <property type="protein sequence ID" value="ADM09780.1"/>
    <property type="molecule type" value="Genomic_DNA"/>
</dbReference>
<keyword evidence="9 10" id="KW-0472">Membrane</keyword>
<dbReference type="InterPro" id="IPR023229">
    <property type="entry name" value="T2SS_M_periplasmic_sf"/>
</dbReference>
<comment type="subcellular location">
    <subcellularLocation>
        <location evidence="1">Cell inner membrane</location>
        <topology evidence="1">Single-pass membrane protein</topology>
    </subcellularLocation>
</comment>
<evidence type="ECO:0000256" key="7">
    <source>
        <dbReference type="ARBA" id="ARBA00022927"/>
    </source>
</evidence>
<dbReference type="Proteomes" id="UP000001302">
    <property type="component" value="Chromosome"/>
</dbReference>
<dbReference type="InterPro" id="IPR007690">
    <property type="entry name" value="T2SS_GspM"/>
</dbReference>
<keyword evidence="12" id="KW-1185">Reference proteome</keyword>